<dbReference type="Pfam" id="PF02709">
    <property type="entry name" value="Glyco_transf_7C"/>
    <property type="match status" value="1"/>
</dbReference>
<dbReference type="Pfam" id="PF00535">
    <property type="entry name" value="Glycos_transf_2"/>
    <property type="match status" value="1"/>
</dbReference>
<dbReference type="InterPro" id="IPR001173">
    <property type="entry name" value="Glyco_trans_2-like"/>
</dbReference>
<evidence type="ECO:0000313" key="7">
    <source>
        <dbReference type="EMBL" id="SDO86144.1"/>
    </source>
</evidence>
<dbReference type="SUPFAM" id="SSF53448">
    <property type="entry name" value="Nucleotide-diphospho-sugar transferases"/>
    <property type="match status" value="1"/>
</dbReference>
<dbReference type="EMBL" id="FNJN01000002">
    <property type="protein sequence ID" value="SDO86144.1"/>
    <property type="molecule type" value="Genomic_DNA"/>
</dbReference>
<evidence type="ECO:0000313" key="8">
    <source>
        <dbReference type="Proteomes" id="UP000186456"/>
    </source>
</evidence>
<evidence type="ECO:0000256" key="2">
    <source>
        <dbReference type="ARBA" id="ARBA00006739"/>
    </source>
</evidence>
<feature type="domain" description="Glycosyltransferase 2-like" evidence="5">
    <location>
        <begin position="31"/>
        <end position="126"/>
    </location>
</feature>
<comment type="similarity">
    <text evidence="2">Belongs to the glycosyltransferase 2 family.</text>
</comment>
<organism evidence="7 8">
    <name type="scientific">Microbacterium testaceum (strain StLB037)</name>
    <dbReference type="NCBI Taxonomy" id="979556"/>
    <lineage>
        <taxon>Bacteria</taxon>
        <taxon>Bacillati</taxon>
        <taxon>Actinomycetota</taxon>
        <taxon>Actinomycetes</taxon>
        <taxon>Micrococcales</taxon>
        <taxon>Microbacteriaceae</taxon>
        <taxon>Microbacterium</taxon>
    </lineage>
</organism>
<evidence type="ECO:0000256" key="1">
    <source>
        <dbReference type="ARBA" id="ARBA00004776"/>
    </source>
</evidence>
<accession>A0A1H0N0D3</accession>
<dbReference type="GO" id="GO:0016757">
    <property type="term" value="F:glycosyltransferase activity"/>
    <property type="evidence" value="ECO:0007669"/>
    <property type="project" value="UniProtKB-KW"/>
</dbReference>
<dbReference type="PANTHER" id="PTHR43179:SF12">
    <property type="entry name" value="GALACTOFURANOSYLTRANSFERASE GLFT2"/>
    <property type="match status" value="1"/>
</dbReference>
<keyword evidence="4 7" id="KW-0808">Transferase</keyword>
<name>A0A1H0N0D3_MICTS</name>
<protein>
    <submittedName>
        <fullName evidence="7">Glycosyltransferase like family 2</fullName>
    </submittedName>
</protein>
<evidence type="ECO:0000256" key="3">
    <source>
        <dbReference type="ARBA" id="ARBA00022676"/>
    </source>
</evidence>
<sequence>MSDTWNDRMPWVPGNRWDLLAHCEPEPPRVSVIVTHYAQPTELQRTLTALARQDHPADRLEVIVADDGSPETPVVPAGVRLVRQEDRGFRAAAARNLGATAASGDVLCFLDADTTPEPDYVRRLTRLPALLLEAVTVGRRRHADLAGASVDAPIAALGPVRELTEPAWLRDAYAASRNLLDADDRSYRHVISAVLACSRAFFDEVGGFDETFSTYGGEDWEWAHRAWQAGGVLAHVPDAVAWHDGPDWAGRSEEHAAQGNRQTLSLAEKIPIEGSRPRGLLSRAIDVEVHLPTGIPADAAFLSVDSLLAALPHLRVVTDAADHPLLAADPRVTPAGGVDPRVTIELEQPIVVLDAAPLARALALLSSAEVGGVVFVTGEGETVGRAANRRARRRAKRWGTDDALDTVTVHVDGAHIVGARPHLEAWVGGWGGPDRYL</sequence>
<dbReference type="InterPro" id="IPR027791">
    <property type="entry name" value="Galactosyl_T_C"/>
</dbReference>
<evidence type="ECO:0000256" key="4">
    <source>
        <dbReference type="ARBA" id="ARBA00022679"/>
    </source>
</evidence>
<dbReference type="InterPro" id="IPR029044">
    <property type="entry name" value="Nucleotide-diphossugar_trans"/>
</dbReference>
<dbReference type="Gene3D" id="3.90.550.10">
    <property type="entry name" value="Spore Coat Polysaccharide Biosynthesis Protein SpsA, Chain A"/>
    <property type="match status" value="1"/>
</dbReference>
<dbReference type="RefSeq" id="WP_074694791.1">
    <property type="nucleotide sequence ID" value="NZ_FNJN01000002.1"/>
</dbReference>
<evidence type="ECO:0000259" key="5">
    <source>
        <dbReference type="Pfam" id="PF00535"/>
    </source>
</evidence>
<evidence type="ECO:0000259" key="6">
    <source>
        <dbReference type="Pfam" id="PF02709"/>
    </source>
</evidence>
<keyword evidence="3" id="KW-0328">Glycosyltransferase</keyword>
<reference evidence="7 8" key="1">
    <citation type="submission" date="2016-10" db="EMBL/GenBank/DDBJ databases">
        <authorList>
            <person name="de Groot N.N."/>
        </authorList>
    </citation>
    <scope>NUCLEOTIDE SEQUENCE [LARGE SCALE GENOMIC DNA]</scope>
    <source>
        <strain evidence="7 8">StLB037</strain>
    </source>
</reference>
<dbReference type="PANTHER" id="PTHR43179">
    <property type="entry name" value="RHAMNOSYLTRANSFERASE WBBL"/>
    <property type="match status" value="1"/>
</dbReference>
<dbReference type="Proteomes" id="UP000186456">
    <property type="component" value="Unassembled WGS sequence"/>
</dbReference>
<gene>
    <name evidence="7" type="ORF">SAMN04487788_1272</name>
</gene>
<comment type="pathway">
    <text evidence="1">Cell wall biogenesis; cell wall polysaccharide biosynthesis.</text>
</comment>
<dbReference type="AlphaFoldDB" id="A0A1H0N0D3"/>
<proteinExistence type="inferred from homology"/>
<feature type="domain" description="Galactosyltransferase C-terminal" evidence="6">
    <location>
        <begin position="186"/>
        <end position="235"/>
    </location>
</feature>